<evidence type="ECO:0000259" key="5">
    <source>
        <dbReference type="PROSITE" id="PS50893"/>
    </source>
</evidence>
<dbReference type="SUPFAM" id="SSF52540">
    <property type="entry name" value="P-loop containing nucleoside triphosphate hydrolases"/>
    <property type="match status" value="2"/>
</dbReference>
<feature type="domain" description="ABC transporter" evidence="5">
    <location>
        <begin position="2"/>
        <end position="258"/>
    </location>
</feature>
<dbReference type="Proteomes" id="UP001589692">
    <property type="component" value="Unassembled WGS sequence"/>
</dbReference>
<dbReference type="InterPro" id="IPR027417">
    <property type="entry name" value="P-loop_NTPase"/>
</dbReference>
<evidence type="ECO:0000313" key="7">
    <source>
        <dbReference type="Proteomes" id="UP001589692"/>
    </source>
</evidence>
<dbReference type="PROSITE" id="PS00211">
    <property type="entry name" value="ABC_TRANSPORTER_1"/>
    <property type="match status" value="2"/>
</dbReference>
<dbReference type="Pfam" id="PF00005">
    <property type="entry name" value="ABC_tran"/>
    <property type="match status" value="2"/>
</dbReference>
<evidence type="ECO:0000256" key="3">
    <source>
        <dbReference type="ARBA" id="ARBA00022741"/>
    </source>
</evidence>
<evidence type="ECO:0000256" key="2">
    <source>
        <dbReference type="ARBA" id="ARBA00022737"/>
    </source>
</evidence>
<keyword evidence="7" id="KW-1185">Reference proteome</keyword>
<dbReference type="Gene3D" id="3.40.50.300">
    <property type="entry name" value="P-loop containing nucleotide triphosphate hydrolases"/>
    <property type="match status" value="2"/>
</dbReference>
<dbReference type="PANTHER" id="PTHR19211">
    <property type="entry name" value="ATP-BINDING TRANSPORT PROTEIN-RELATED"/>
    <property type="match status" value="1"/>
</dbReference>
<comment type="similarity">
    <text evidence="1">Belongs to the ABC transporter superfamily.</text>
</comment>
<dbReference type="Pfam" id="PF12848">
    <property type="entry name" value="ABC_tran_Xtn"/>
    <property type="match status" value="1"/>
</dbReference>
<evidence type="ECO:0000256" key="4">
    <source>
        <dbReference type="ARBA" id="ARBA00022840"/>
    </source>
</evidence>
<gene>
    <name evidence="6" type="ORF">ACFFP0_25120</name>
</gene>
<organism evidence="6 7">
    <name type="scientific">Rhizobium puerariae</name>
    <dbReference type="NCBI Taxonomy" id="1585791"/>
    <lineage>
        <taxon>Bacteria</taxon>
        <taxon>Pseudomonadati</taxon>
        <taxon>Pseudomonadota</taxon>
        <taxon>Alphaproteobacteria</taxon>
        <taxon>Hyphomicrobiales</taxon>
        <taxon>Rhizobiaceae</taxon>
        <taxon>Rhizobium/Agrobacterium group</taxon>
        <taxon>Rhizobium</taxon>
    </lineage>
</organism>
<comment type="caution">
    <text evidence="6">The sequence shown here is derived from an EMBL/GenBank/DDBJ whole genome shotgun (WGS) entry which is preliminary data.</text>
</comment>
<dbReference type="PANTHER" id="PTHR19211:SF14">
    <property type="entry name" value="ATP-BINDING CASSETTE SUB-FAMILY F MEMBER 1"/>
    <property type="match status" value="1"/>
</dbReference>
<dbReference type="EMBL" id="JBHMAA010000032">
    <property type="protein sequence ID" value="MFB9952141.1"/>
    <property type="molecule type" value="Genomic_DNA"/>
</dbReference>
<dbReference type="InterPro" id="IPR003593">
    <property type="entry name" value="AAA+_ATPase"/>
</dbReference>
<dbReference type="CDD" id="cd03221">
    <property type="entry name" value="ABCF_EF-3"/>
    <property type="match status" value="2"/>
</dbReference>
<dbReference type="PROSITE" id="PS50893">
    <property type="entry name" value="ABC_TRANSPORTER_2"/>
    <property type="match status" value="2"/>
</dbReference>
<protein>
    <submittedName>
        <fullName evidence="6">ABC-F family ATP-binding cassette domain-containing protein</fullName>
    </submittedName>
</protein>
<keyword evidence="3" id="KW-0547">Nucleotide-binding</keyword>
<accession>A0ABV6ANE8</accession>
<feature type="domain" description="ABC transporter" evidence="5">
    <location>
        <begin position="325"/>
        <end position="539"/>
    </location>
</feature>
<dbReference type="GO" id="GO:0005524">
    <property type="term" value="F:ATP binding"/>
    <property type="evidence" value="ECO:0007669"/>
    <property type="project" value="UniProtKB-KW"/>
</dbReference>
<keyword evidence="2" id="KW-0677">Repeat</keyword>
<reference evidence="6 7" key="1">
    <citation type="submission" date="2024-09" db="EMBL/GenBank/DDBJ databases">
        <authorList>
            <person name="Sun Q."/>
            <person name="Mori K."/>
        </authorList>
    </citation>
    <scope>NUCLEOTIDE SEQUENCE [LARGE SCALE GENOMIC DNA]</scope>
    <source>
        <strain evidence="6 7">TBRC 4938</strain>
    </source>
</reference>
<dbReference type="InterPro" id="IPR032781">
    <property type="entry name" value="ABC_tran_Xtn"/>
</dbReference>
<proteinExistence type="inferred from homology"/>
<keyword evidence="4 6" id="KW-0067">ATP-binding</keyword>
<name>A0ABV6ANE8_9HYPH</name>
<dbReference type="RefSeq" id="WP_377264957.1">
    <property type="nucleotide sequence ID" value="NZ_JBHMAA010000032.1"/>
</dbReference>
<dbReference type="InterPro" id="IPR050611">
    <property type="entry name" value="ABCF"/>
</dbReference>
<evidence type="ECO:0000313" key="6">
    <source>
        <dbReference type="EMBL" id="MFB9952141.1"/>
    </source>
</evidence>
<dbReference type="InterPro" id="IPR017871">
    <property type="entry name" value="ABC_transporter-like_CS"/>
</dbReference>
<dbReference type="SMART" id="SM00382">
    <property type="entry name" value="AAA"/>
    <property type="match status" value="2"/>
</dbReference>
<dbReference type="InterPro" id="IPR003439">
    <property type="entry name" value="ABC_transporter-like_ATP-bd"/>
</dbReference>
<evidence type="ECO:0000256" key="1">
    <source>
        <dbReference type="ARBA" id="ARBA00005417"/>
    </source>
</evidence>
<sequence>MIRIENISKSNSHRILYIEASAALNRGEKIGLVGPNGAGKTTLFRMITGQEIPDEGQVATEKNVTIGYFNQDVGEMSGRSAVTEVMDGAGPVSEVAAELRDLEAAMIDPDRMDEMDTIIERYGEVQARYEELDGYGLEGRAREVLAGLSFTQEMMDGDVGKLSGGWKMRVALARILLMRPDVMLLDEPSNHLDLESLIWLEAFLKNYDGALLMTSHDREFMNRIVNKIIEIDAGSLTTYSGDYGFYEQQRAQNEKQQQAQFERQQAMLAKEIKFIERFKARASHAAQVQSRVKKLDKIERVEPPRRRQSVAFEFQQAPRSGEDVVSLKNVHKKYGSRPIYEGLDFMVRRKERWCIMGVNGAGKSTLLKLVAGTTEPDMGSVTVGASVKMGYFAQHAMDLLDGDLTVFEWLEAEFPRAGQGALRTLAGCFGFSGDDVEKRCRVLSGGEKARLVMAAMLFDPPNFLVLDEPTNHLDLDTKEMLIKALSEYEGTMLFVSHDRHFLAELSNRVLELTPDGIHRYDGGYTEYVERTGYEAPGLRS</sequence>